<evidence type="ECO:0000259" key="14">
    <source>
        <dbReference type="PROSITE" id="PS50885"/>
    </source>
</evidence>
<evidence type="ECO:0000256" key="9">
    <source>
        <dbReference type="ARBA" id="ARBA00022989"/>
    </source>
</evidence>
<dbReference type="Pfam" id="PF00211">
    <property type="entry name" value="Guanylate_cyc"/>
    <property type="match status" value="1"/>
</dbReference>
<evidence type="ECO:0000259" key="13">
    <source>
        <dbReference type="PROSITE" id="PS50125"/>
    </source>
</evidence>
<evidence type="ECO:0000256" key="5">
    <source>
        <dbReference type="ARBA" id="ARBA00022723"/>
    </source>
</evidence>
<evidence type="ECO:0000256" key="1">
    <source>
        <dbReference type="ARBA" id="ARBA00001593"/>
    </source>
</evidence>
<keyword evidence="7" id="KW-0067">ATP-binding</keyword>
<dbReference type="EMBL" id="JAUCGM010000006">
    <property type="protein sequence ID" value="MDM8561803.1"/>
    <property type="molecule type" value="Genomic_DNA"/>
</dbReference>
<name>A0ABT7VQ67_9GAMM</name>
<dbReference type="PROSITE" id="PS50125">
    <property type="entry name" value="GUANYLATE_CYCLASE_2"/>
    <property type="match status" value="1"/>
</dbReference>
<dbReference type="InterPro" id="IPR003660">
    <property type="entry name" value="HAMP_dom"/>
</dbReference>
<dbReference type="PANTHER" id="PTHR45627:SF12">
    <property type="entry name" value="ADENYLATE CYCLASE TYPE 2"/>
    <property type="match status" value="1"/>
</dbReference>
<reference evidence="15" key="1">
    <citation type="submission" date="2023-06" db="EMBL/GenBank/DDBJ databases">
        <title>Uncultivated large filamentous bacteria from sulfidic sediments reveal new species and different genomic features in energy metabolism and defense.</title>
        <authorList>
            <person name="Fonseca A."/>
        </authorList>
    </citation>
    <scope>NUCLEOTIDE SEQUENCE</scope>
    <source>
        <strain evidence="15">HSG4</strain>
    </source>
</reference>
<evidence type="ECO:0000256" key="7">
    <source>
        <dbReference type="ARBA" id="ARBA00022840"/>
    </source>
</evidence>
<dbReference type="Gene3D" id="3.30.450.20">
    <property type="entry name" value="PAS domain"/>
    <property type="match status" value="1"/>
</dbReference>
<dbReference type="PANTHER" id="PTHR45627">
    <property type="entry name" value="ADENYLATE CYCLASE TYPE 1"/>
    <property type="match status" value="1"/>
</dbReference>
<organism evidence="15 16">
    <name type="scientific">Candidatus Marithioploca araucensis</name>
    <dbReference type="NCBI Taxonomy" id="70273"/>
    <lineage>
        <taxon>Bacteria</taxon>
        <taxon>Pseudomonadati</taxon>
        <taxon>Pseudomonadota</taxon>
        <taxon>Gammaproteobacteria</taxon>
        <taxon>Thiotrichales</taxon>
        <taxon>Thiotrichaceae</taxon>
        <taxon>Candidatus Marithioploca</taxon>
    </lineage>
</organism>
<dbReference type="PROSITE" id="PS50885">
    <property type="entry name" value="HAMP"/>
    <property type="match status" value="1"/>
</dbReference>
<comment type="caution">
    <text evidence="15">The sequence shown here is derived from an EMBL/GenBank/DDBJ whole genome shotgun (WGS) entry which is preliminary data.</text>
</comment>
<evidence type="ECO:0000256" key="2">
    <source>
        <dbReference type="ARBA" id="ARBA00004141"/>
    </source>
</evidence>
<keyword evidence="11" id="KW-0456">Lyase</keyword>
<evidence type="ECO:0000313" key="15">
    <source>
        <dbReference type="EMBL" id="MDM8561803.1"/>
    </source>
</evidence>
<evidence type="ECO:0000256" key="11">
    <source>
        <dbReference type="ARBA" id="ARBA00023239"/>
    </source>
</evidence>
<evidence type="ECO:0000256" key="4">
    <source>
        <dbReference type="ARBA" id="ARBA00022692"/>
    </source>
</evidence>
<dbReference type="InterPro" id="IPR001054">
    <property type="entry name" value="A/G_cyclase"/>
</dbReference>
<keyword evidence="6" id="KW-0547">Nucleotide-binding</keyword>
<accession>A0ABT7VQ67</accession>
<dbReference type="Proteomes" id="UP001171945">
    <property type="component" value="Unassembled WGS sequence"/>
</dbReference>
<dbReference type="SMART" id="SM00044">
    <property type="entry name" value="CYCc"/>
    <property type="match status" value="1"/>
</dbReference>
<evidence type="ECO:0000256" key="12">
    <source>
        <dbReference type="SAM" id="Phobius"/>
    </source>
</evidence>
<evidence type="ECO:0000256" key="8">
    <source>
        <dbReference type="ARBA" id="ARBA00022842"/>
    </source>
</evidence>
<comment type="subcellular location">
    <subcellularLocation>
        <location evidence="2">Membrane</location>
        <topology evidence="2">Multi-pass membrane protein</topology>
    </subcellularLocation>
</comment>
<keyword evidence="9 12" id="KW-1133">Transmembrane helix</keyword>
<dbReference type="EC" id="4.6.1.1" evidence="3"/>
<proteinExistence type="predicted"/>
<dbReference type="Gene3D" id="3.30.70.1230">
    <property type="entry name" value="Nucleotide cyclase"/>
    <property type="match status" value="1"/>
</dbReference>
<dbReference type="InterPro" id="IPR029787">
    <property type="entry name" value="Nucleotide_cyclase"/>
</dbReference>
<keyword evidence="4 12" id="KW-0812">Transmembrane</keyword>
<comment type="catalytic activity">
    <reaction evidence="1">
        <text>ATP = 3',5'-cyclic AMP + diphosphate</text>
        <dbReference type="Rhea" id="RHEA:15389"/>
        <dbReference type="ChEBI" id="CHEBI:30616"/>
        <dbReference type="ChEBI" id="CHEBI:33019"/>
        <dbReference type="ChEBI" id="CHEBI:58165"/>
        <dbReference type="EC" id="4.6.1.1"/>
    </reaction>
</comment>
<feature type="transmembrane region" description="Helical" evidence="12">
    <location>
        <begin position="26"/>
        <end position="46"/>
    </location>
</feature>
<feature type="domain" description="Guanylate cyclase" evidence="13">
    <location>
        <begin position="546"/>
        <end position="673"/>
    </location>
</feature>
<keyword evidence="10 12" id="KW-0472">Membrane</keyword>
<feature type="transmembrane region" description="Helical" evidence="12">
    <location>
        <begin position="432"/>
        <end position="453"/>
    </location>
</feature>
<dbReference type="SUPFAM" id="SSF55073">
    <property type="entry name" value="Nucleotide cyclase"/>
    <property type="match status" value="1"/>
</dbReference>
<evidence type="ECO:0000256" key="10">
    <source>
        <dbReference type="ARBA" id="ARBA00023136"/>
    </source>
</evidence>
<dbReference type="CDD" id="cd07302">
    <property type="entry name" value="CHD"/>
    <property type="match status" value="1"/>
</dbReference>
<feature type="domain" description="HAMP" evidence="14">
    <location>
        <begin position="454"/>
        <end position="506"/>
    </location>
</feature>
<protein>
    <recommendedName>
        <fullName evidence="3">adenylate cyclase</fullName>
        <ecNumber evidence="3">4.6.1.1</ecNumber>
    </recommendedName>
</protein>
<keyword evidence="8" id="KW-0460">Magnesium</keyword>
<evidence type="ECO:0000256" key="6">
    <source>
        <dbReference type="ARBA" id="ARBA00022741"/>
    </source>
</evidence>
<evidence type="ECO:0000256" key="3">
    <source>
        <dbReference type="ARBA" id="ARBA00012201"/>
    </source>
</evidence>
<keyword evidence="5" id="KW-0479">Metal-binding</keyword>
<sequence length="735" mass="82983">MKFKLPQQKLLARLKISRFISVKSRYLLMLFSIAILCILVIGYTGWFNAYNALTESSYNQLTSIRAARAQQIENFFKDKKAHLRILSGNLMFIEALEEFSAAYDLLTLYQQVPDEKQLNELKSFYAEKFYPKLKANGTKLKALQHFYPKSGTAKYLQYHYIVANPSNIGEKHLLDKAPDQSYYSEVHARFHPPLRLLVEQAALHDLFLIDKERGDIVYSVSKEVDFSTNLLSGPYAQSSLAKAVRTIMKNPELGRVIIQDFKFYDASYGRPATFMAVPVYNKQTYIGIIAIQLPVAQINSIMTRYQQWVQDGLGESGEVYLVGSDFTMRSDSRFLIEDAEGYLETLEKAEVAEESLQRIKSLNTSILNQQIKTVSAHLALVDGKTGHQTIHNEQGVELLSAYAPLNINNLRWIILAEKKLAEVNKPIVTLQYAMITATVILVLITGVLSLIFASRFLKPIDDITQIATQFIAGHKVSIIKIESGDEIGLLKNTVKKLIDHSQQQREKIKAQAQENQALMLNFLPSSVVGKLQACEKKIVSKHPNVAIMFTSLHGFGNVINEMSGETAVKKLNKLFQSFDVLANQHDIERLTIIGDSYIAACGLNKPRLDYAARCTDFAKELFEIVALFNQEEGLELKLHIGISAGEVISGIIGDERYAYSVWGDVVSIASRIRYDAKPNGLRVNQPVYNQLRNTDDFEKCELLSLIGIGNLGIWEYTYRPFMSQQITNAFQSHEP</sequence>
<gene>
    <name evidence="15" type="ORF">QUF54_00435</name>
</gene>
<evidence type="ECO:0000313" key="16">
    <source>
        <dbReference type="Proteomes" id="UP001171945"/>
    </source>
</evidence>
<keyword evidence="16" id="KW-1185">Reference proteome</keyword>